<evidence type="ECO:0000313" key="3">
    <source>
        <dbReference type="EMBL" id="QDP97519.1"/>
    </source>
</evidence>
<dbReference type="Pfam" id="PF02720">
    <property type="entry name" value="DUF222"/>
    <property type="match status" value="1"/>
</dbReference>
<dbReference type="EMBL" id="CP041692">
    <property type="protein sequence ID" value="QDP97519.1"/>
    <property type="molecule type" value="Genomic_DNA"/>
</dbReference>
<organism evidence="3 4">
    <name type="scientific">Microlunatus elymi</name>
    <dbReference type="NCBI Taxonomy" id="2596828"/>
    <lineage>
        <taxon>Bacteria</taxon>
        <taxon>Bacillati</taxon>
        <taxon>Actinomycetota</taxon>
        <taxon>Actinomycetes</taxon>
        <taxon>Propionibacteriales</taxon>
        <taxon>Propionibacteriaceae</taxon>
        <taxon>Microlunatus</taxon>
    </lineage>
</organism>
<feature type="compositionally biased region" description="Basic and acidic residues" evidence="1">
    <location>
        <begin position="348"/>
        <end position="357"/>
    </location>
</feature>
<gene>
    <name evidence="3" type="ORF">FOE78_17790</name>
</gene>
<accession>A0A516Q255</accession>
<evidence type="ECO:0000313" key="4">
    <source>
        <dbReference type="Proteomes" id="UP000319263"/>
    </source>
</evidence>
<feature type="compositionally biased region" description="Polar residues" evidence="1">
    <location>
        <begin position="338"/>
        <end position="347"/>
    </location>
</feature>
<feature type="domain" description="DUF222" evidence="2">
    <location>
        <begin position="79"/>
        <end position="262"/>
    </location>
</feature>
<evidence type="ECO:0000256" key="1">
    <source>
        <dbReference type="SAM" id="MobiDB-lite"/>
    </source>
</evidence>
<dbReference type="InterPro" id="IPR003870">
    <property type="entry name" value="DUF222"/>
</dbReference>
<feature type="region of interest" description="Disordered" evidence="1">
    <location>
        <begin position="283"/>
        <end position="413"/>
    </location>
</feature>
<feature type="compositionally biased region" description="Basic and acidic residues" evidence="1">
    <location>
        <begin position="368"/>
        <end position="387"/>
    </location>
</feature>
<protein>
    <submittedName>
        <fullName evidence="3">DUF222 domain-containing protein</fullName>
    </submittedName>
</protein>
<dbReference type="KEGG" id="mik:FOE78_17790"/>
<proteinExistence type="predicted"/>
<feature type="compositionally biased region" description="Basic and acidic residues" evidence="1">
    <location>
        <begin position="395"/>
        <end position="406"/>
    </location>
</feature>
<keyword evidence="4" id="KW-1185">Reference proteome</keyword>
<sequence length="623" mass="68690">MFESEVAGLDLAGTAEAFGFVAREKLRVGCEQLLLAAHWADLHPPVGLLPASAGAGRLVGERAMCFGAAGTPLVGEFAPAELAPLIQGSIGQARSLIADATDLRQRFTRIWALVRRGLVADWAVRLIARSCRDLSPGQAGAVDRMLSGDLIAVGRRRLEHLLDAAMLRVDGERIATLIAEGRRSRFVRVGQAGEHGIKTVYARLDAAEAIRLDAMVNRVADILAGADRCRMAGVPTRDAKTRDEWRAVAFSLLGTNPVRAAQLLIEHEQPDLFDALAELQQPPLRYDPNRNDIQPDHFPINDPDGAPFDPDREPPVEESLLPPDPESEYEPTDAEQWQPRSNGPRQDQATDHDHLSVEELGGSQDQPHPARDHDPAGPADDHHRPTGDHQSAAPARDHDHGREQQEHSASSADWLNPFLRQEYRQEALRQLLRHLDPARLVSPAMLHVHYYPDDTTPIARVEELGPASLHQVRHWLDDCRINLLPVLDLNTIPAVDAYEVPPRLREAVFCRNPASLYPYSTTIGRTTDLDHTNPYRRRPDRSPAEPGQTALGKLAPLARPEHRYKTHGRISVRQPVPGTLVWLTRYGQVLITSAAGTQDLGTTHFARAVWHAAQPNGAHTTAA</sequence>
<dbReference type="AlphaFoldDB" id="A0A516Q255"/>
<name>A0A516Q255_9ACTN</name>
<feature type="region of interest" description="Disordered" evidence="1">
    <location>
        <begin position="521"/>
        <end position="549"/>
    </location>
</feature>
<evidence type="ECO:0000259" key="2">
    <source>
        <dbReference type="Pfam" id="PF02720"/>
    </source>
</evidence>
<dbReference type="Proteomes" id="UP000319263">
    <property type="component" value="Chromosome"/>
</dbReference>
<reference evidence="3 4" key="1">
    <citation type="submission" date="2019-07" db="EMBL/GenBank/DDBJ databases">
        <title>Microlunatus dokdonensis sp. nov. isolated from the rhizospheric soil of the wild plant Elymus tsukushiensis.</title>
        <authorList>
            <person name="Ghim S.-Y."/>
            <person name="Hwang Y.-J."/>
            <person name="Son J.-S."/>
            <person name="Shin J.-H."/>
        </authorList>
    </citation>
    <scope>NUCLEOTIDE SEQUENCE [LARGE SCALE GENOMIC DNA]</scope>
    <source>
        <strain evidence="3 4">KUDC0627</strain>
    </source>
</reference>
<dbReference type="RefSeq" id="WP_143987478.1">
    <property type="nucleotide sequence ID" value="NZ_CP041692.1"/>
</dbReference>
<dbReference type="OrthoDB" id="3790359at2"/>